<dbReference type="Gene3D" id="3.80.10.10">
    <property type="entry name" value="Ribonuclease Inhibitor"/>
    <property type="match status" value="1"/>
</dbReference>
<dbReference type="Proteomes" id="UP000827284">
    <property type="component" value="Unassembled WGS sequence"/>
</dbReference>
<protein>
    <recommendedName>
        <fullName evidence="4">F-box domain-containing protein</fullName>
    </recommendedName>
</protein>
<evidence type="ECO:0008006" key="4">
    <source>
        <dbReference type="Google" id="ProtNLM"/>
    </source>
</evidence>
<feature type="region of interest" description="Disordered" evidence="1">
    <location>
        <begin position="1"/>
        <end position="20"/>
    </location>
</feature>
<evidence type="ECO:0000256" key="1">
    <source>
        <dbReference type="SAM" id="MobiDB-lite"/>
    </source>
</evidence>
<gene>
    <name evidence="2" type="ORF">EMPS_06881</name>
</gene>
<evidence type="ECO:0000313" key="3">
    <source>
        <dbReference type="Proteomes" id="UP000827284"/>
    </source>
</evidence>
<reference evidence="2" key="2">
    <citation type="journal article" date="2022" name="Microbiol. Resour. Announc.">
        <title>Whole-Genome Sequence of Entomortierella parvispora E1425, a Mucoromycotan Fungus Associated with Burkholderiaceae-Related Endosymbiotic Bacteria.</title>
        <authorList>
            <person name="Herlambang A."/>
            <person name="Guo Y."/>
            <person name="Takashima Y."/>
            <person name="Narisawa K."/>
            <person name="Ohta H."/>
            <person name="Nishizawa T."/>
        </authorList>
    </citation>
    <scope>NUCLEOTIDE SEQUENCE</scope>
    <source>
        <strain evidence="2">E1425</strain>
    </source>
</reference>
<dbReference type="AlphaFoldDB" id="A0A9P3HDU4"/>
<reference evidence="2" key="1">
    <citation type="submission" date="2021-11" db="EMBL/GenBank/DDBJ databases">
        <authorList>
            <person name="Herlambang A."/>
            <person name="Guo Y."/>
            <person name="Takashima Y."/>
            <person name="Nishizawa T."/>
        </authorList>
    </citation>
    <scope>NUCLEOTIDE SEQUENCE</scope>
    <source>
        <strain evidence="2">E1425</strain>
    </source>
</reference>
<name>A0A9P3HDU4_9FUNG</name>
<accession>A0A9P3HDU4</accession>
<keyword evidence="3" id="KW-1185">Reference proteome</keyword>
<feature type="compositionally biased region" description="Low complexity" evidence="1">
    <location>
        <begin position="1"/>
        <end position="14"/>
    </location>
</feature>
<dbReference type="InterPro" id="IPR032675">
    <property type="entry name" value="LRR_dom_sf"/>
</dbReference>
<dbReference type="OrthoDB" id="2404861at2759"/>
<sequence>MATTSTSETSDSTDPQPPQRTSVIRCLEVTELRQWICRSLHAQDIIACMSVSKNWSALFAPILFESISFEEWGKPRKADAFMARSVATDRRNLPLILHLRTCHPQVLTHLLRECEEVGPNKEPKTLPLRSLSLELDRTYHSWIQPHLTNILLSMVKTFRSLRQLELQLTGSLTIHRQTAQLPSYLPSTTLSDLSVDFELCKADCVSCSQKPVQDLVRSLENRTEAFPFLNMISLTIARCTVDGTGGQLWRPLIQSCRNLVRFVFPLQNRSQDLEATRMLFETVRKCCPKLRELDLSAKNSDYLTQEDRKDERDLATQFGTTPAITDELLAICLDGSEMGWTSLDISSLPCVGPRSIEVLFRHVRTLRSLLFPNTAAFSSAQWQLFMSRCPALQIFQVQSVPVRRNERPQYPQIHFIPKDFNPETWPCQGVLQEMNFKICGVQHVTDKEVEVHREVFRRLSCLFALKKLSHQYLTDDAGKTLPTSQSPYYHVEEMDEPGLAYWRRTGLEELAKLTQLEDLDIRDTAGYPSEDDLQWMQKTWPQLKTMRQYTASYAHADSLKMWMSTKWNNVDVIEYMAR</sequence>
<proteinExistence type="predicted"/>
<dbReference type="SUPFAM" id="SSF52047">
    <property type="entry name" value="RNI-like"/>
    <property type="match status" value="1"/>
</dbReference>
<comment type="caution">
    <text evidence="2">The sequence shown here is derived from an EMBL/GenBank/DDBJ whole genome shotgun (WGS) entry which is preliminary data.</text>
</comment>
<organism evidence="2 3">
    <name type="scientific">Entomortierella parvispora</name>
    <dbReference type="NCBI Taxonomy" id="205924"/>
    <lineage>
        <taxon>Eukaryota</taxon>
        <taxon>Fungi</taxon>
        <taxon>Fungi incertae sedis</taxon>
        <taxon>Mucoromycota</taxon>
        <taxon>Mortierellomycotina</taxon>
        <taxon>Mortierellomycetes</taxon>
        <taxon>Mortierellales</taxon>
        <taxon>Mortierellaceae</taxon>
        <taxon>Entomortierella</taxon>
    </lineage>
</organism>
<evidence type="ECO:0000313" key="2">
    <source>
        <dbReference type="EMBL" id="GJJ74523.1"/>
    </source>
</evidence>
<dbReference type="EMBL" id="BQFW01000009">
    <property type="protein sequence ID" value="GJJ74523.1"/>
    <property type="molecule type" value="Genomic_DNA"/>
</dbReference>